<dbReference type="InterPro" id="IPR016134">
    <property type="entry name" value="Dockerin_dom"/>
</dbReference>
<name>A0A382ZIC2_9ZZZZ</name>
<proteinExistence type="predicted"/>
<accession>A0A382ZIC2</accession>
<dbReference type="SUPFAM" id="SSF63446">
    <property type="entry name" value="Type I dockerin domain"/>
    <property type="match status" value="1"/>
</dbReference>
<dbReference type="GO" id="GO:0000272">
    <property type="term" value="P:polysaccharide catabolic process"/>
    <property type="evidence" value="ECO:0007669"/>
    <property type="project" value="InterPro"/>
</dbReference>
<evidence type="ECO:0000259" key="1">
    <source>
        <dbReference type="PROSITE" id="PS51766"/>
    </source>
</evidence>
<dbReference type="InterPro" id="IPR036439">
    <property type="entry name" value="Dockerin_dom_sf"/>
</dbReference>
<organism evidence="2">
    <name type="scientific">marine metagenome</name>
    <dbReference type="NCBI Taxonomy" id="408172"/>
    <lineage>
        <taxon>unclassified sequences</taxon>
        <taxon>metagenomes</taxon>
        <taxon>ecological metagenomes</taxon>
    </lineage>
</organism>
<dbReference type="InterPro" id="IPR018247">
    <property type="entry name" value="EF_Hand_1_Ca_BS"/>
</dbReference>
<reference evidence="2" key="1">
    <citation type="submission" date="2018-05" db="EMBL/GenBank/DDBJ databases">
        <authorList>
            <person name="Lanie J.A."/>
            <person name="Ng W.-L."/>
            <person name="Kazmierczak K.M."/>
            <person name="Andrzejewski T.M."/>
            <person name="Davidsen T.M."/>
            <person name="Wayne K.J."/>
            <person name="Tettelin H."/>
            <person name="Glass J.I."/>
            <person name="Rusch D."/>
            <person name="Podicherti R."/>
            <person name="Tsui H.-C.T."/>
            <person name="Winkler M.E."/>
        </authorList>
    </citation>
    <scope>NUCLEOTIDE SEQUENCE</scope>
</reference>
<dbReference type="PROSITE" id="PS00018">
    <property type="entry name" value="EF_HAND_1"/>
    <property type="match status" value="1"/>
</dbReference>
<protein>
    <recommendedName>
        <fullName evidence="1">Dockerin domain-containing protein</fullName>
    </recommendedName>
</protein>
<feature type="domain" description="Dockerin" evidence="1">
    <location>
        <begin position="177"/>
        <end position="234"/>
    </location>
</feature>
<feature type="non-terminal residue" evidence="2">
    <location>
        <position position="1"/>
    </location>
</feature>
<dbReference type="Gene3D" id="1.10.1330.10">
    <property type="entry name" value="Dockerin domain"/>
    <property type="match status" value="1"/>
</dbReference>
<gene>
    <name evidence="2" type="ORF">METZ01_LOCUS447823</name>
</gene>
<dbReference type="EMBL" id="UINC01183971">
    <property type="protein sequence ID" value="SVD94969.1"/>
    <property type="molecule type" value="Genomic_DNA"/>
</dbReference>
<dbReference type="AlphaFoldDB" id="A0A382ZIC2"/>
<evidence type="ECO:0000313" key="2">
    <source>
        <dbReference type="EMBL" id="SVD94969.1"/>
    </source>
</evidence>
<sequence>RFQDEIIVIDHSTTIEEAASHSGGYSGKGGDLLYRWGNPQNYDRGNNSNHILGDQHSINWIPEGYPGEGNFILFNNSANEAVEFIPPVNEDGFYTIEDGQPFGPDDIIWDSPYYSTAMQGGAFRLPNGNTLITDCDSADIEEITENGSVVWSYSQPGNNANIARAQKYAIDYFDQIDNGIVGDINGDNILNILDIVSLVNLVLSGNYDVTGDINQDGFLNILDIVSLVNLILVN</sequence>
<dbReference type="PROSITE" id="PS51766">
    <property type="entry name" value="DOCKERIN"/>
    <property type="match status" value="1"/>
</dbReference>